<name>A0A3Q2R2Y7_FUNHE</name>
<proteinExistence type="predicted"/>
<dbReference type="Proteomes" id="UP000265000">
    <property type="component" value="Unplaced"/>
</dbReference>
<keyword evidence="1" id="KW-0732">Signal</keyword>
<reference evidence="2" key="1">
    <citation type="submission" date="2025-08" db="UniProtKB">
        <authorList>
            <consortium name="Ensembl"/>
        </authorList>
    </citation>
    <scope>IDENTIFICATION</scope>
</reference>
<evidence type="ECO:0000256" key="1">
    <source>
        <dbReference type="SAM" id="SignalP"/>
    </source>
</evidence>
<accession>A0A3Q2R2Y7</accession>
<organism evidence="2 3">
    <name type="scientific">Fundulus heteroclitus</name>
    <name type="common">Killifish</name>
    <name type="synonym">Mummichog</name>
    <dbReference type="NCBI Taxonomy" id="8078"/>
    <lineage>
        <taxon>Eukaryota</taxon>
        <taxon>Metazoa</taxon>
        <taxon>Chordata</taxon>
        <taxon>Craniata</taxon>
        <taxon>Vertebrata</taxon>
        <taxon>Euteleostomi</taxon>
        <taxon>Actinopterygii</taxon>
        <taxon>Neopterygii</taxon>
        <taxon>Teleostei</taxon>
        <taxon>Neoteleostei</taxon>
        <taxon>Acanthomorphata</taxon>
        <taxon>Ovalentaria</taxon>
        <taxon>Atherinomorphae</taxon>
        <taxon>Cyprinodontiformes</taxon>
        <taxon>Fundulidae</taxon>
        <taxon>Fundulus</taxon>
    </lineage>
</organism>
<keyword evidence="3" id="KW-1185">Reference proteome</keyword>
<dbReference type="AlphaFoldDB" id="A0A3Q2R2Y7"/>
<dbReference type="InterPro" id="IPR013783">
    <property type="entry name" value="Ig-like_fold"/>
</dbReference>
<dbReference type="Gene3D" id="2.60.40.10">
    <property type="entry name" value="Immunoglobulins"/>
    <property type="match status" value="1"/>
</dbReference>
<dbReference type="Ensembl" id="ENSFHET00000030706.1">
    <property type="protein sequence ID" value="ENSFHEP00000035007.1"/>
    <property type="gene ID" value="ENSFHEG00000023002.1"/>
</dbReference>
<evidence type="ECO:0008006" key="4">
    <source>
        <dbReference type="Google" id="ProtNLM"/>
    </source>
</evidence>
<evidence type="ECO:0000313" key="3">
    <source>
        <dbReference type="Proteomes" id="UP000265000"/>
    </source>
</evidence>
<feature type="signal peptide" evidence="1">
    <location>
        <begin position="1"/>
        <end position="21"/>
    </location>
</feature>
<protein>
    <recommendedName>
        <fullName evidence="4">Laminin G domain-containing protein</fullName>
    </recommendedName>
</protein>
<dbReference type="SUPFAM" id="SSF48726">
    <property type="entry name" value="Immunoglobulin"/>
    <property type="match status" value="1"/>
</dbReference>
<dbReference type="InterPro" id="IPR036179">
    <property type="entry name" value="Ig-like_dom_sf"/>
</dbReference>
<reference evidence="2" key="2">
    <citation type="submission" date="2025-09" db="UniProtKB">
        <authorList>
            <consortium name="Ensembl"/>
        </authorList>
    </citation>
    <scope>IDENTIFICATION</scope>
</reference>
<sequence length="122" mass="14004">MYLLILKLILLRVFYLTGIDASTVFVQTGGDVFLNVSEADIPQDLHFFLWKFVSNDVLVSFFSNGEPKIHEAYAGRIELLGQKHSIKLKNLQKSDTGSSKTKLIKLICLYLVELRTWWLHGF</sequence>
<feature type="chain" id="PRO_5018697009" description="Laminin G domain-containing protein" evidence="1">
    <location>
        <begin position="22"/>
        <end position="122"/>
    </location>
</feature>
<dbReference type="GeneTree" id="ENSGT01000000214758"/>
<evidence type="ECO:0000313" key="2">
    <source>
        <dbReference type="Ensembl" id="ENSFHEP00000035007.1"/>
    </source>
</evidence>
<dbReference type="STRING" id="8078.ENSFHEP00000035007"/>